<reference evidence="9" key="2">
    <citation type="submission" date="2022-09" db="EMBL/GenBank/DDBJ databases">
        <title>Rouxiella aceris sp. nov., isolated from tree sap and emended description of the genus Rhouxiella.</title>
        <authorList>
            <person name="Kim I.S."/>
        </authorList>
    </citation>
    <scope>NUCLEOTIDE SEQUENCE</scope>
    <source>
        <strain evidence="9">SAP-2</strain>
    </source>
</reference>
<evidence type="ECO:0000313" key="10">
    <source>
        <dbReference type="Proteomes" id="UP000705283"/>
    </source>
</evidence>
<dbReference type="AlphaFoldDB" id="A0AA40X4J0"/>
<comment type="caution">
    <text evidence="9">The sequence shown here is derived from an EMBL/GenBank/DDBJ whole genome shotgun (WGS) entry which is preliminary data.</text>
</comment>
<dbReference type="Proteomes" id="UP000705283">
    <property type="component" value="Unassembled WGS sequence"/>
</dbReference>
<accession>A0AA40X4J0</accession>
<feature type="transmembrane region" description="Helical" evidence="8">
    <location>
        <begin position="232"/>
        <end position="251"/>
    </location>
</feature>
<comment type="similarity">
    <text evidence="2">Belongs to the IgaA family.</text>
</comment>
<dbReference type="GO" id="GO:0005886">
    <property type="term" value="C:plasma membrane"/>
    <property type="evidence" value="ECO:0007669"/>
    <property type="project" value="UniProtKB-SubCell"/>
</dbReference>
<reference evidence="9" key="1">
    <citation type="submission" date="2020-11" db="EMBL/GenBank/DDBJ databases">
        <authorList>
            <person name="Lee S.D."/>
        </authorList>
    </citation>
    <scope>NUCLEOTIDE SEQUENCE</scope>
    <source>
        <strain evidence="9">SAP-2</strain>
    </source>
</reference>
<dbReference type="RefSeq" id="WP_194978448.1">
    <property type="nucleotide sequence ID" value="NZ_JADMKS010000007.1"/>
</dbReference>
<organism evidence="9 10">
    <name type="scientific">Rouxiella silvae</name>
    <dbReference type="NCBI Taxonomy" id="1646373"/>
    <lineage>
        <taxon>Bacteria</taxon>
        <taxon>Pseudomonadati</taxon>
        <taxon>Pseudomonadota</taxon>
        <taxon>Gammaproteobacteria</taxon>
        <taxon>Enterobacterales</taxon>
        <taxon>Yersiniaceae</taxon>
        <taxon>Rouxiella</taxon>
    </lineage>
</organism>
<evidence type="ECO:0000256" key="1">
    <source>
        <dbReference type="ARBA" id="ARBA00004429"/>
    </source>
</evidence>
<feature type="transmembrane region" description="Helical" evidence="8">
    <location>
        <begin position="6"/>
        <end position="26"/>
    </location>
</feature>
<evidence type="ECO:0000256" key="3">
    <source>
        <dbReference type="ARBA" id="ARBA00022475"/>
    </source>
</evidence>
<comment type="subcellular location">
    <subcellularLocation>
        <location evidence="1">Cell inner membrane</location>
        <topology evidence="1">Multi-pass membrane protein</topology>
    </subcellularLocation>
</comment>
<dbReference type="Pfam" id="PF07095">
    <property type="entry name" value="IgaA"/>
    <property type="match status" value="1"/>
</dbReference>
<evidence type="ECO:0000256" key="6">
    <source>
        <dbReference type="ARBA" id="ARBA00022989"/>
    </source>
</evidence>
<feature type="transmembrane region" description="Helical" evidence="8">
    <location>
        <begin position="656"/>
        <end position="681"/>
    </location>
</feature>
<evidence type="ECO:0000256" key="7">
    <source>
        <dbReference type="ARBA" id="ARBA00023136"/>
    </source>
</evidence>
<evidence type="ECO:0000256" key="8">
    <source>
        <dbReference type="SAM" id="Phobius"/>
    </source>
</evidence>
<evidence type="ECO:0000256" key="2">
    <source>
        <dbReference type="ARBA" id="ARBA00009494"/>
    </source>
</evidence>
<feature type="transmembrane region" description="Helical" evidence="8">
    <location>
        <begin position="207"/>
        <end position="226"/>
    </location>
</feature>
<gene>
    <name evidence="9" type="ORF">ITX54_16915</name>
</gene>
<evidence type="ECO:0000256" key="4">
    <source>
        <dbReference type="ARBA" id="ARBA00022519"/>
    </source>
</evidence>
<evidence type="ECO:0000256" key="5">
    <source>
        <dbReference type="ARBA" id="ARBA00022692"/>
    </source>
</evidence>
<name>A0AA40X4J0_9GAMM</name>
<dbReference type="InterPro" id="IPR010771">
    <property type="entry name" value="IgaA"/>
</dbReference>
<keyword evidence="5 8" id="KW-0812">Transmembrane</keyword>
<sequence>MSTVVETLILLCAVIVIAGLCLGFIMRRRRLASSSMNFSKPNQRKLSQQERDAVERYFRQNDPLSHPPMTHRSNLILQRDKLALSAKSESVYAVTHAITRYGLASDDPNKWRYFLETTEIHLPLFWEQYIAQENHVELIKTQTIPLVISLNGHTLVDHIYDRASAASAVITTAPQNASIRPEENDNVELLSVRHETKEEHQLTQSSGVRESVALSTAMLLLFFTLIGPAAILPWMMAIIVLLVAWVGWRIISEALGRHRKEIHCLRGMPKRWGLFGETKQGDISNISLGVVDLVYPAHWQGFISSELGQKTNIDVYLNSQVVRQGRYLSLHDEVKNFPLQRWGKNLVITCSSMIILIAMLGYVPLSLPLKLSFAWLQGAQSTQVNSVAALEKTPLRVGDTLKVQGAGMCYVPPRLNANSSSPFMPFDCSSVYWNEAAPLPMPESATIDAADDLIATVHNQLHPGSAGNEQNINPQLATAIEKSGMILVDDFSDIVLKTEALCSNSEDCVRLKNALVNLGNADNWGTLVKRAKSGQLKGMNVLLRPVSAESLSELVNSATTAFYSHETLRAAAALNSPPPGGFLISNDEGKLLVSEAKPPVSLLAYNPLEQWKQLQSLSSMLLHTPFSAQGVITNISIDANGTRHVSLHSEPDISTLWRYLGTTILLIVVTASLLVNAFLLIKRRLNDKRRLERIQAYYSNCFNPTLINPTPHTLG</sequence>
<keyword evidence="7 8" id="KW-0472">Membrane</keyword>
<feature type="transmembrane region" description="Helical" evidence="8">
    <location>
        <begin position="345"/>
        <end position="365"/>
    </location>
</feature>
<proteinExistence type="inferred from homology"/>
<keyword evidence="3" id="KW-1003">Cell membrane</keyword>
<dbReference type="EMBL" id="JADMKS010000007">
    <property type="protein sequence ID" value="MBF6638349.1"/>
    <property type="molecule type" value="Genomic_DNA"/>
</dbReference>
<protein>
    <submittedName>
        <fullName evidence="9">Intracellular growth attenuator family protein</fullName>
    </submittedName>
</protein>
<keyword evidence="4" id="KW-0997">Cell inner membrane</keyword>
<evidence type="ECO:0000313" key="9">
    <source>
        <dbReference type="EMBL" id="MBF6638349.1"/>
    </source>
</evidence>
<keyword evidence="6 8" id="KW-1133">Transmembrane helix</keyword>